<keyword evidence="2" id="KW-0547">Nucleotide-binding</keyword>
<reference evidence="6" key="2">
    <citation type="submission" date="2025-08" db="UniProtKB">
        <authorList>
            <consortium name="Ensembl"/>
        </authorList>
    </citation>
    <scope>IDENTIFICATION</scope>
</reference>
<evidence type="ECO:0000256" key="1">
    <source>
        <dbReference type="ARBA" id="ARBA00008535"/>
    </source>
</evidence>
<keyword evidence="7" id="KW-1185">Reference proteome</keyword>
<dbReference type="Pfam" id="PF04548">
    <property type="entry name" value="AIG1"/>
    <property type="match status" value="1"/>
</dbReference>
<feature type="compositionally biased region" description="Basic and acidic residues" evidence="4">
    <location>
        <begin position="364"/>
        <end position="373"/>
    </location>
</feature>
<evidence type="ECO:0000313" key="7">
    <source>
        <dbReference type="Proteomes" id="UP000472267"/>
    </source>
</evidence>
<dbReference type="SUPFAM" id="SSF52540">
    <property type="entry name" value="P-loop containing nucleoside triphosphate hydrolases"/>
    <property type="match status" value="1"/>
</dbReference>
<name>A0A672F5A8_SALFA</name>
<dbReference type="Gene3D" id="3.40.50.300">
    <property type="entry name" value="P-loop containing nucleotide triphosphate hydrolases"/>
    <property type="match status" value="1"/>
</dbReference>
<reference evidence="6" key="1">
    <citation type="submission" date="2019-06" db="EMBL/GenBank/DDBJ databases">
        <authorList>
            <consortium name="Wellcome Sanger Institute Data Sharing"/>
        </authorList>
    </citation>
    <scope>NUCLEOTIDE SEQUENCE [LARGE SCALE GENOMIC DNA]</scope>
</reference>
<comment type="similarity">
    <text evidence="1">Belongs to the TRAFAC class TrmE-Era-EngA-EngB-Septin-like GTPase superfamily. AIG1/Toc34/Toc159-like paraseptin GTPase family. IAN subfamily.</text>
</comment>
<dbReference type="FunFam" id="3.40.50.300:FF:000366">
    <property type="entry name" value="GTPase, IMAP family member 2"/>
    <property type="match status" value="1"/>
</dbReference>
<reference evidence="6" key="3">
    <citation type="submission" date="2025-09" db="UniProtKB">
        <authorList>
            <consortium name="Ensembl"/>
        </authorList>
    </citation>
    <scope>IDENTIFICATION</scope>
</reference>
<accession>A0A672F5A8</accession>
<keyword evidence="3" id="KW-0342">GTP-binding</keyword>
<evidence type="ECO:0000259" key="5">
    <source>
        <dbReference type="PROSITE" id="PS51720"/>
    </source>
</evidence>
<dbReference type="CDD" id="cd01852">
    <property type="entry name" value="AIG1"/>
    <property type="match status" value="1"/>
</dbReference>
<organism evidence="6 7">
    <name type="scientific">Salarias fasciatus</name>
    <name type="common">Jewelled blenny</name>
    <name type="synonym">Blennius fasciatus</name>
    <dbReference type="NCBI Taxonomy" id="181472"/>
    <lineage>
        <taxon>Eukaryota</taxon>
        <taxon>Metazoa</taxon>
        <taxon>Chordata</taxon>
        <taxon>Craniata</taxon>
        <taxon>Vertebrata</taxon>
        <taxon>Euteleostomi</taxon>
        <taxon>Actinopterygii</taxon>
        <taxon>Neopterygii</taxon>
        <taxon>Teleostei</taxon>
        <taxon>Neoteleostei</taxon>
        <taxon>Acanthomorphata</taxon>
        <taxon>Ovalentaria</taxon>
        <taxon>Blenniimorphae</taxon>
        <taxon>Blenniiformes</taxon>
        <taxon>Blennioidei</taxon>
        <taxon>Blenniidae</taxon>
        <taxon>Salariinae</taxon>
        <taxon>Salarias</taxon>
    </lineage>
</organism>
<dbReference type="FunCoup" id="A0A672F5A8">
    <property type="interactions" value="60"/>
</dbReference>
<dbReference type="InterPro" id="IPR006703">
    <property type="entry name" value="G_AIG1"/>
</dbReference>
<evidence type="ECO:0000256" key="3">
    <source>
        <dbReference type="ARBA" id="ARBA00023134"/>
    </source>
</evidence>
<dbReference type="PROSITE" id="PS51720">
    <property type="entry name" value="G_AIG1"/>
    <property type="match status" value="1"/>
</dbReference>
<dbReference type="GO" id="GO:0005525">
    <property type="term" value="F:GTP binding"/>
    <property type="evidence" value="ECO:0007669"/>
    <property type="project" value="UniProtKB-KW"/>
</dbReference>
<dbReference type="Ensembl" id="ENSSFAT00005001163.1">
    <property type="protein sequence ID" value="ENSSFAP00005001103.1"/>
    <property type="gene ID" value="ENSSFAG00005000800.1"/>
</dbReference>
<feature type="domain" description="AIG1-type G" evidence="5">
    <location>
        <begin position="18"/>
        <end position="220"/>
    </location>
</feature>
<dbReference type="InterPro" id="IPR045058">
    <property type="entry name" value="GIMA/IAN/Toc"/>
</dbReference>
<proteinExistence type="inferred from homology"/>
<dbReference type="InParanoid" id="A0A672F5A8"/>
<feature type="compositionally biased region" description="Basic and acidic residues" evidence="4">
    <location>
        <begin position="227"/>
        <end position="251"/>
    </location>
</feature>
<dbReference type="Proteomes" id="UP000472267">
    <property type="component" value="Chromosome 12"/>
</dbReference>
<dbReference type="PANTHER" id="PTHR10903:SF188">
    <property type="entry name" value="GTPASE IMAP FAMILY MEMBER 2-LIKE-RELATED"/>
    <property type="match status" value="1"/>
</dbReference>
<sequence>MSKSKFSYSTGEGEMQRQKPLRIVLLGKTGHGKSSTGNTITGMNQFKADISSTSVTKCCQKAVGEVDGRAVHVVDTPGLFDNNLSHDEVQEELLKCVSLLAPGPHVFLLVLQIGRFTLEEKKTLKLIRKAFGENSEKFTIILFTKGDSLKPQGKSIEQYISESGHYFKRLVSDCGGRYHVFDNSDRQNTKQVSELIAKINTMVEKNRGDCFINEALKVEALRKEKQNIPKEKENETKNEMEDRGREHEWEAQGKTIRTEEEEAETSWEIKLKGRQPKARAEKLKMFKEIFQEEEKREKEEEESNRKQNELIHWTWQKKWETLQFKVRRQSVSQQMIVKDLEQLSAVMKEKQHPERRYSRRGIWRTHEKTDEVLHGNSTPEKAT</sequence>
<dbReference type="OMA" id="GIWRTHE"/>
<dbReference type="PANTHER" id="PTHR10903">
    <property type="entry name" value="GTPASE, IMAP FAMILY MEMBER-RELATED"/>
    <property type="match status" value="1"/>
</dbReference>
<dbReference type="InterPro" id="IPR027417">
    <property type="entry name" value="P-loop_NTPase"/>
</dbReference>
<evidence type="ECO:0000313" key="6">
    <source>
        <dbReference type="Ensembl" id="ENSSFAP00005001103.1"/>
    </source>
</evidence>
<feature type="region of interest" description="Disordered" evidence="4">
    <location>
        <begin position="347"/>
        <end position="383"/>
    </location>
</feature>
<dbReference type="AlphaFoldDB" id="A0A672F5A8"/>
<protein>
    <recommendedName>
        <fullName evidence="5">AIG1-type G domain-containing protein</fullName>
    </recommendedName>
</protein>
<feature type="compositionally biased region" description="Basic and acidic residues" evidence="4">
    <location>
        <begin position="347"/>
        <end position="356"/>
    </location>
</feature>
<evidence type="ECO:0000256" key="4">
    <source>
        <dbReference type="SAM" id="MobiDB-lite"/>
    </source>
</evidence>
<feature type="region of interest" description="Disordered" evidence="4">
    <location>
        <begin position="227"/>
        <end position="261"/>
    </location>
</feature>
<evidence type="ECO:0000256" key="2">
    <source>
        <dbReference type="ARBA" id="ARBA00022741"/>
    </source>
</evidence>